<dbReference type="Pfam" id="PF08970">
    <property type="entry name" value="Sda"/>
    <property type="match status" value="1"/>
</dbReference>
<organism evidence="1 2">
    <name type="scientific">Paenibacillus lycopersici</name>
    <dbReference type="NCBI Taxonomy" id="2704462"/>
    <lineage>
        <taxon>Bacteria</taxon>
        <taxon>Bacillati</taxon>
        <taxon>Bacillota</taxon>
        <taxon>Bacilli</taxon>
        <taxon>Bacillales</taxon>
        <taxon>Paenibacillaceae</taxon>
        <taxon>Paenibacillus</taxon>
    </lineage>
</organism>
<sequence>MEQLSDELLLDAYIAANQYQLEQDFIEMLKAELVRRQISPDAYRNSA</sequence>
<dbReference type="InterPro" id="IPR036916">
    <property type="entry name" value="Sda_sf"/>
</dbReference>
<dbReference type="EMBL" id="CP048209">
    <property type="protein sequence ID" value="QHT60029.1"/>
    <property type="molecule type" value="Genomic_DNA"/>
</dbReference>
<evidence type="ECO:0000313" key="1">
    <source>
        <dbReference type="EMBL" id="QHT60029.1"/>
    </source>
</evidence>
<accession>A0A6C0FYI4</accession>
<dbReference type="KEGG" id="plyc:GXP70_08770"/>
<keyword evidence="2" id="KW-1185">Reference proteome</keyword>
<proteinExistence type="predicted"/>
<dbReference type="Proteomes" id="UP000476064">
    <property type="component" value="Chromosome"/>
</dbReference>
<gene>
    <name evidence="1" type="ORF">GXP70_08770</name>
</gene>
<dbReference type="InterPro" id="IPR015064">
    <property type="entry name" value="Sda"/>
</dbReference>
<dbReference type="AlphaFoldDB" id="A0A6C0FYI4"/>
<protein>
    <submittedName>
        <fullName evidence="1">Sporulation histidine kinase inhibitor Sda</fullName>
    </submittedName>
</protein>
<reference evidence="1 2" key="1">
    <citation type="submission" date="2020-01" db="EMBL/GenBank/DDBJ databases">
        <title>Paenibacillus sp. nov., isolated from tomato rhizosphere.</title>
        <authorList>
            <person name="Weon H.-Y."/>
            <person name="Lee S.A."/>
        </authorList>
    </citation>
    <scope>NUCLEOTIDE SEQUENCE [LARGE SCALE GENOMIC DNA]</scope>
    <source>
        <strain evidence="1 2">12200R-189</strain>
    </source>
</reference>
<dbReference type="Gene3D" id="1.10.287.1100">
    <property type="entry name" value="Sporulation inhibitor A"/>
    <property type="match status" value="1"/>
</dbReference>
<dbReference type="SUPFAM" id="SSF100985">
    <property type="entry name" value="Sporulation inhibitor Sda"/>
    <property type="match status" value="1"/>
</dbReference>
<name>A0A6C0FYI4_9BACL</name>
<evidence type="ECO:0000313" key="2">
    <source>
        <dbReference type="Proteomes" id="UP000476064"/>
    </source>
</evidence>
<dbReference type="RefSeq" id="WP_162356094.1">
    <property type="nucleotide sequence ID" value="NZ_CP048209.1"/>
</dbReference>